<proteinExistence type="predicted"/>
<feature type="transmembrane region" description="Helical" evidence="5">
    <location>
        <begin position="358"/>
        <end position="378"/>
    </location>
</feature>
<evidence type="ECO:0000256" key="4">
    <source>
        <dbReference type="ARBA" id="ARBA00023136"/>
    </source>
</evidence>
<dbReference type="Gene3D" id="1.25.40.10">
    <property type="entry name" value="Tetratricopeptide repeat domain"/>
    <property type="match status" value="1"/>
</dbReference>
<protein>
    <submittedName>
        <fullName evidence="7">O-antigen ligase</fullName>
    </submittedName>
</protein>
<organism evidence="7 8">
    <name type="scientific">Moorella mulderi DSM 14980</name>
    <dbReference type="NCBI Taxonomy" id="1122241"/>
    <lineage>
        <taxon>Bacteria</taxon>
        <taxon>Bacillati</taxon>
        <taxon>Bacillota</taxon>
        <taxon>Clostridia</taxon>
        <taxon>Neomoorellales</taxon>
        <taxon>Neomoorellaceae</taxon>
        <taxon>Neomoorella</taxon>
    </lineage>
</organism>
<evidence type="ECO:0000256" key="1">
    <source>
        <dbReference type="ARBA" id="ARBA00004141"/>
    </source>
</evidence>
<keyword evidence="8" id="KW-1185">Reference proteome</keyword>
<evidence type="ECO:0000256" key="2">
    <source>
        <dbReference type="ARBA" id="ARBA00022692"/>
    </source>
</evidence>
<dbReference type="AlphaFoldDB" id="A0A151AZQ3"/>
<reference evidence="7 8" key="1">
    <citation type="submission" date="2016-02" db="EMBL/GenBank/DDBJ databases">
        <title>Genome sequence of Moorella mulderi DSM 14980.</title>
        <authorList>
            <person name="Poehlein A."/>
            <person name="Daniel R."/>
        </authorList>
    </citation>
    <scope>NUCLEOTIDE SEQUENCE [LARGE SCALE GENOMIC DNA]</scope>
    <source>
        <strain evidence="7 8">DSM 14980</strain>
    </source>
</reference>
<dbReference type="PANTHER" id="PTHR37422">
    <property type="entry name" value="TEICHURONIC ACID BIOSYNTHESIS PROTEIN TUAE"/>
    <property type="match status" value="1"/>
</dbReference>
<dbReference type="EMBL" id="LTBC01000002">
    <property type="protein sequence ID" value="KYH33138.1"/>
    <property type="molecule type" value="Genomic_DNA"/>
</dbReference>
<feature type="domain" description="O-antigen ligase-related" evidence="6">
    <location>
        <begin position="338"/>
        <end position="482"/>
    </location>
</feature>
<feature type="transmembrane region" description="Helical" evidence="5">
    <location>
        <begin position="185"/>
        <end position="210"/>
    </location>
</feature>
<evidence type="ECO:0000313" key="7">
    <source>
        <dbReference type="EMBL" id="KYH33138.1"/>
    </source>
</evidence>
<sequence length="838" mass="91062">MARSKRKTGAAYIKEAHRKGKVIPLTSAIKGGKNQTVNNAEDNLDTNTRVTPWRRAKEKNSSGEPFWPSGGNQTLFLLAFTGLLLLLFYPPFFRGLFFPVEQRWTLLFAAVLFFLTYLWKLSRREVAFLNRPLDFAAAALVVVYILAAIKPASRSLAVAEVAKVLLYFLTFWLTSRLGGQRRTLYLLHALYLAAVGTAVAALLSATGIVYIKDGFVGGRFFSTLQYPNALASYTGAGSIIGFYLWARAGSRQRYLYAAANYLLLMVFLGTGSRGAYLVFPLVIFLYWLLAPKGYRLNTLAHLVTSSAAALAGNARFIPLAVAKAYGPAWSWFALGLLVALAGQLIIQGAGWSLRTPRARMAAVVAALVLLIGGGIFLVQHQLAVTPVAGGRQPASLLARILPPQIMARLQDINLETKSSRERLIWTGDALKMVRERPVLGFGGGGWEAAYRQYQSYFYNSTQVHNDYAQVAVETGLVGIAVLGIVWLFFLLTALGNYRSSRGIERLQALAIGMAALNLGLHAAIDFDLALGAVSMMLWACFGLARSIEGQRLGPEPALAAAVFKNKQAAYVTGAALATLVIVLFSISYLAGVTSARQAAAALQRNNLRATASYLEEASRYDPFTASYNSDLAGIYLKEGKTKEALALALAASKKEPYNLAILNRLAEAYWQDGMVEQALAIMERARQVAPWVGASWENLGQAYTAAGINYLQAGQQDKARQVFQQVAALPAAVKEKVDSLGEFKDLHQPGGVTLSPAIQLRAAIGQYFLGQEREAAANLNAAAKDAKIKAEAQLWQAILAYYQGDTGRANQLLAQVEKADAGLAKQYDQFKNLPVLAK</sequence>
<name>A0A151AZQ3_9FIRM</name>
<evidence type="ECO:0000256" key="3">
    <source>
        <dbReference type="ARBA" id="ARBA00022989"/>
    </source>
</evidence>
<feature type="transmembrane region" description="Helical" evidence="5">
    <location>
        <begin position="506"/>
        <end position="524"/>
    </location>
</feature>
<keyword evidence="7" id="KW-0436">Ligase</keyword>
<dbReference type="Pfam" id="PF04932">
    <property type="entry name" value="Wzy_C"/>
    <property type="match status" value="1"/>
</dbReference>
<dbReference type="Pfam" id="PF13424">
    <property type="entry name" value="TPR_12"/>
    <property type="match status" value="1"/>
</dbReference>
<feature type="transmembrane region" description="Helical" evidence="5">
    <location>
        <begin position="104"/>
        <end position="121"/>
    </location>
</feature>
<evidence type="ECO:0000259" key="6">
    <source>
        <dbReference type="Pfam" id="PF04932"/>
    </source>
</evidence>
<dbReference type="GO" id="GO:0016020">
    <property type="term" value="C:membrane"/>
    <property type="evidence" value="ECO:0007669"/>
    <property type="project" value="UniProtKB-SubCell"/>
</dbReference>
<dbReference type="RefSeq" id="WP_062282087.1">
    <property type="nucleotide sequence ID" value="NZ_LTBC01000002.1"/>
</dbReference>
<feature type="transmembrane region" description="Helical" evidence="5">
    <location>
        <begin position="530"/>
        <end position="547"/>
    </location>
</feature>
<feature type="transmembrane region" description="Helical" evidence="5">
    <location>
        <begin position="328"/>
        <end position="346"/>
    </location>
</feature>
<dbReference type="InterPro" id="IPR007016">
    <property type="entry name" value="O-antigen_ligase-rel_domated"/>
</dbReference>
<feature type="transmembrane region" description="Helical" evidence="5">
    <location>
        <begin position="568"/>
        <end position="590"/>
    </location>
</feature>
<dbReference type="InterPro" id="IPR051533">
    <property type="entry name" value="WaaL-like"/>
</dbReference>
<gene>
    <name evidence="7" type="ORF">MOMUL_09170</name>
</gene>
<dbReference type="PANTHER" id="PTHR37422:SF13">
    <property type="entry name" value="LIPOPOLYSACCHARIDE BIOSYNTHESIS PROTEIN PA4999-RELATED"/>
    <property type="match status" value="1"/>
</dbReference>
<evidence type="ECO:0000313" key="8">
    <source>
        <dbReference type="Proteomes" id="UP000075670"/>
    </source>
</evidence>
<dbReference type="PATRIC" id="fig|1122241.3.peg.966"/>
<comment type="caution">
    <text evidence="7">The sequence shown here is derived from an EMBL/GenBank/DDBJ whole genome shotgun (WGS) entry which is preliminary data.</text>
</comment>
<feature type="transmembrane region" description="Helical" evidence="5">
    <location>
        <begin position="230"/>
        <end position="246"/>
    </location>
</feature>
<dbReference type="Proteomes" id="UP000075670">
    <property type="component" value="Unassembled WGS sequence"/>
</dbReference>
<feature type="transmembrane region" description="Helical" evidence="5">
    <location>
        <begin position="475"/>
        <end position="494"/>
    </location>
</feature>
<keyword evidence="3 5" id="KW-1133">Transmembrane helix</keyword>
<dbReference type="InterPro" id="IPR011990">
    <property type="entry name" value="TPR-like_helical_dom_sf"/>
</dbReference>
<dbReference type="SUPFAM" id="SSF48452">
    <property type="entry name" value="TPR-like"/>
    <property type="match status" value="1"/>
</dbReference>
<feature type="transmembrane region" description="Helical" evidence="5">
    <location>
        <begin position="258"/>
        <end position="289"/>
    </location>
</feature>
<keyword evidence="4 5" id="KW-0472">Membrane</keyword>
<dbReference type="OrthoDB" id="1808577at2"/>
<comment type="subcellular location">
    <subcellularLocation>
        <location evidence="1">Membrane</location>
        <topology evidence="1">Multi-pass membrane protein</topology>
    </subcellularLocation>
</comment>
<feature type="transmembrane region" description="Helical" evidence="5">
    <location>
        <begin position="155"/>
        <end position="173"/>
    </location>
</feature>
<keyword evidence="2 5" id="KW-0812">Transmembrane</keyword>
<feature type="transmembrane region" description="Helical" evidence="5">
    <location>
        <begin position="75"/>
        <end position="92"/>
    </location>
</feature>
<dbReference type="GO" id="GO:0016874">
    <property type="term" value="F:ligase activity"/>
    <property type="evidence" value="ECO:0007669"/>
    <property type="project" value="UniProtKB-KW"/>
</dbReference>
<evidence type="ECO:0000256" key="5">
    <source>
        <dbReference type="SAM" id="Phobius"/>
    </source>
</evidence>
<accession>A0A151AZQ3</accession>
<feature type="transmembrane region" description="Helical" evidence="5">
    <location>
        <begin position="133"/>
        <end position="149"/>
    </location>
</feature>